<feature type="compositionally biased region" description="Basic residues" evidence="1">
    <location>
        <begin position="28"/>
        <end position="40"/>
    </location>
</feature>
<evidence type="ECO:0000256" key="1">
    <source>
        <dbReference type="SAM" id="MobiDB-lite"/>
    </source>
</evidence>
<protein>
    <submittedName>
        <fullName evidence="2">Uncharacterized protein</fullName>
    </submittedName>
</protein>
<feature type="region of interest" description="Disordered" evidence="1">
    <location>
        <begin position="1"/>
        <end position="141"/>
    </location>
</feature>
<dbReference type="Gramene" id="OBART06G04670.1">
    <property type="protein sequence ID" value="OBART06G04670.1"/>
    <property type="gene ID" value="OBART06G04670"/>
</dbReference>
<proteinExistence type="predicted"/>
<dbReference type="Proteomes" id="UP000026960">
    <property type="component" value="Chromosome 6"/>
</dbReference>
<dbReference type="AlphaFoldDB" id="A0A0D3GDB1"/>
<sequence>MEPWRQGGAVGCGRRPAGEQLGAGAGSTRRRRRTLSRCRSRLPQPPPSSPVAAAWWIPTSRMRIRPARDGPHCGGRRRLRRQRKLGRGASGVASLVAGRATLRRPSTPQTAAEAGPRRQRSSIPRRDEPSEEADEDGDGNAEAVGAAVLLFSPPPPAVAAATLLLFPSSDAVAAAGT</sequence>
<dbReference type="EnsemblPlants" id="OBART06G04670.1">
    <property type="protein sequence ID" value="OBART06G04670.1"/>
    <property type="gene ID" value="OBART06G04670"/>
</dbReference>
<accession>A0A0D3GDB1</accession>
<reference evidence="2" key="2">
    <citation type="submission" date="2015-03" db="UniProtKB">
        <authorList>
            <consortium name="EnsemblPlants"/>
        </authorList>
    </citation>
    <scope>IDENTIFICATION</scope>
</reference>
<dbReference type="PaxDb" id="65489-OBART06G04670.1"/>
<dbReference type="HOGENOM" id="CLU_146319_0_0_1"/>
<evidence type="ECO:0000313" key="2">
    <source>
        <dbReference type="EnsemblPlants" id="OBART06G04670.1"/>
    </source>
</evidence>
<keyword evidence="3" id="KW-1185">Reference proteome</keyword>
<feature type="compositionally biased region" description="Acidic residues" evidence="1">
    <location>
        <begin position="129"/>
        <end position="139"/>
    </location>
</feature>
<evidence type="ECO:0000313" key="3">
    <source>
        <dbReference type="Proteomes" id="UP000026960"/>
    </source>
</evidence>
<name>A0A0D3GDB1_9ORYZ</name>
<reference evidence="2" key="1">
    <citation type="journal article" date="2009" name="Rice">
        <title>De Novo Next Generation Sequencing of Plant Genomes.</title>
        <authorList>
            <person name="Rounsley S."/>
            <person name="Marri P.R."/>
            <person name="Yu Y."/>
            <person name="He R."/>
            <person name="Sisneros N."/>
            <person name="Goicoechea J.L."/>
            <person name="Lee S.J."/>
            <person name="Angelova A."/>
            <person name="Kudrna D."/>
            <person name="Luo M."/>
            <person name="Affourtit J."/>
            <person name="Desany B."/>
            <person name="Knight J."/>
            <person name="Niazi F."/>
            <person name="Egholm M."/>
            <person name="Wing R.A."/>
        </authorList>
    </citation>
    <scope>NUCLEOTIDE SEQUENCE [LARGE SCALE GENOMIC DNA]</scope>
    <source>
        <strain evidence="2">cv. IRGC 105608</strain>
    </source>
</reference>
<organism evidence="2">
    <name type="scientific">Oryza barthii</name>
    <dbReference type="NCBI Taxonomy" id="65489"/>
    <lineage>
        <taxon>Eukaryota</taxon>
        <taxon>Viridiplantae</taxon>
        <taxon>Streptophyta</taxon>
        <taxon>Embryophyta</taxon>
        <taxon>Tracheophyta</taxon>
        <taxon>Spermatophyta</taxon>
        <taxon>Magnoliopsida</taxon>
        <taxon>Liliopsida</taxon>
        <taxon>Poales</taxon>
        <taxon>Poaceae</taxon>
        <taxon>BOP clade</taxon>
        <taxon>Oryzoideae</taxon>
        <taxon>Oryzeae</taxon>
        <taxon>Oryzinae</taxon>
        <taxon>Oryza</taxon>
    </lineage>
</organism>
<feature type="compositionally biased region" description="Basic residues" evidence="1">
    <location>
        <begin position="74"/>
        <end position="86"/>
    </location>
</feature>